<dbReference type="PANTHER" id="PTHR30136">
    <property type="entry name" value="HELIX-TURN-HELIX TRANSCRIPTIONAL REGULATOR, ICLR FAMILY"/>
    <property type="match status" value="1"/>
</dbReference>
<dbReference type="PATRIC" id="fig|37919.13.peg.7734"/>
<dbReference type="Pfam" id="PF01614">
    <property type="entry name" value="IclR_C"/>
    <property type="match status" value="1"/>
</dbReference>
<dbReference type="PROSITE" id="PS51078">
    <property type="entry name" value="ICLR_ED"/>
    <property type="match status" value="1"/>
</dbReference>
<dbReference type="InterPro" id="IPR029016">
    <property type="entry name" value="GAF-like_dom_sf"/>
</dbReference>
<dbReference type="InterPro" id="IPR036388">
    <property type="entry name" value="WH-like_DNA-bd_sf"/>
</dbReference>
<dbReference type="SUPFAM" id="SSF55781">
    <property type="entry name" value="GAF domain-like"/>
    <property type="match status" value="1"/>
</dbReference>
<protein>
    <recommendedName>
        <fullName evidence="6">Glycerol operon regulatory protein</fullName>
    </recommendedName>
</protein>
<evidence type="ECO:0000256" key="4">
    <source>
        <dbReference type="ARBA" id="ARBA00023163"/>
    </source>
</evidence>
<evidence type="ECO:0000313" key="9">
    <source>
        <dbReference type="EMBL" id="ANS31946.1"/>
    </source>
</evidence>
<organism evidence="9 10">
    <name type="scientific">Rhodococcus opacus</name>
    <name type="common">Nocardia opaca</name>
    <dbReference type="NCBI Taxonomy" id="37919"/>
    <lineage>
        <taxon>Bacteria</taxon>
        <taxon>Bacillati</taxon>
        <taxon>Actinomycetota</taxon>
        <taxon>Actinomycetes</taxon>
        <taxon>Mycobacteriales</taxon>
        <taxon>Nocardiaceae</taxon>
        <taxon>Rhodococcus</taxon>
    </lineage>
</organism>
<evidence type="ECO:0000313" key="10">
    <source>
        <dbReference type="Proteomes" id="UP000186108"/>
    </source>
</evidence>
<dbReference type="Proteomes" id="UP000186108">
    <property type="component" value="Plasmid pR1CP1"/>
</dbReference>
<evidence type="ECO:0000256" key="6">
    <source>
        <dbReference type="ARBA" id="ARBA00070406"/>
    </source>
</evidence>
<dbReference type="InterPro" id="IPR050707">
    <property type="entry name" value="HTH_MetabolicPath_Reg"/>
</dbReference>
<reference evidence="9 10" key="1">
    <citation type="submission" date="2014-07" db="EMBL/GenBank/DDBJ databases">
        <authorList>
            <person name="Zhang J.E."/>
            <person name="Yang H."/>
            <person name="Guo J."/>
            <person name="Deng Z."/>
            <person name="Luo H."/>
            <person name="Luo M."/>
            <person name="Zhao B."/>
        </authorList>
    </citation>
    <scope>NUCLEOTIDE SEQUENCE [LARGE SCALE GENOMIC DNA]</scope>
    <source>
        <strain evidence="9 10">1CP</strain>
        <plasmid evidence="10">Plasmid pr1cp1</plasmid>
    </source>
</reference>
<dbReference type="InterPro" id="IPR014757">
    <property type="entry name" value="Tscrpt_reg_IclR_C"/>
</dbReference>
<dbReference type="Gene3D" id="3.30.450.40">
    <property type="match status" value="1"/>
</dbReference>
<feature type="domain" description="IclR-ED" evidence="8">
    <location>
        <begin position="103"/>
        <end position="281"/>
    </location>
</feature>
<dbReference type="PANTHER" id="PTHR30136:SF24">
    <property type="entry name" value="HTH-TYPE TRANSCRIPTIONAL REPRESSOR ALLR"/>
    <property type="match status" value="1"/>
</dbReference>
<evidence type="ECO:0000256" key="1">
    <source>
        <dbReference type="ARBA" id="ARBA00022798"/>
    </source>
</evidence>
<accession>A0A1B1KH60</accession>
<dbReference type="SUPFAM" id="SSF46785">
    <property type="entry name" value="Winged helix' DNA-binding domain"/>
    <property type="match status" value="1"/>
</dbReference>
<name>A0A1B1KH60_RHOOP</name>
<dbReference type="Gene3D" id="1.10.10.10">
    <property type="entry name" value="Winged helix-like DNA-binding domain superfamily/Winged helix DNA-binding domain"/>
    <property type="match status" value="1"/>
</dbReference>
<evidence type="ECO:0000256" key="2">
    <source>
        <dbReference type="ARBA" id="ARBA00023015"/>
    </source>
</evidence>
<keyword evidence="4" id="KW-0804">Transcription</keyword>
<keyword evidence="1" id="KW-0319">Glycerol metabolism</keyword>
<dbReference type="PROSITE" id="PS51077">
    <property type="entry name" value="HTH_ICLR"/>
    <property type="match status" value="1"/>
</dbReference>
<evidence type="ECO:0000256" key="5">
    <source>
        <dbReference type="ARBA" id="ARBA00058938"/>
    </source>
</evidence>
<evidence type="ECO:0000256" key="3">
    <source>
        <dbReference type="ARBA" id="ARBA00023125"/>
    </source>
</evidence>
<dbReference type="GO" id="GO:0003677">
    <property type="term" value="F:DNA binding"/>
    <property type="evidence" value="ECO:0007669"/>
    <property type="project" value="UniProtKB-KW"/>
</dbReference>
<dbReference type="SMART" id="SM00346">
    <property type="entry name" value="HTH_ICLR"/>
    <property type="match status" value="1"/>
</dbReference>
<sequence>MWRCIGTSYARLRAITRHHSRQSCVLPGTRKAAAVTEKPTMIQSVQRALRLLEAVGEDERPVSAKMLARRTGIALPTAYHLLRTLVHEGYLRRTSSGYVLGEQVGTLQSSRGNRSVLNRARPALKSLRDEVGGAVYLALYQDGEIVLADIADSPSTHQVDLWVGVQEFGHATAFGKCVLASLDALSREDYLARHQLVDLTPYTLTDRRALTLGLAAQPRYLTDREEFRIGTACIAVPIQTPHFVGALAMSERARRYDGMLTRVDRLHRVAAEIGRLVAATY</sequence>
<dbReference type="FunFam" id="1.10.10.10:FF:000056">
    <property type="entry name" value="IclR family transcriptional regulator"/>
    <property type="match status" value="1"/>
</dbReference>
<geneLocation type="plasmid" evidence="10">
    <name>pr1cp1</name>
</geneLocation>
<keyword evidence="3" id="KW-0238">DNA-binding</keyword>
<keyword evidence="2" id="KW-0805">Transcription regulation</keyword>
<dbReference type="AlphaFoldDB" id="A0A1B1KH60"/>
<keyword evidence="9" id="KW-0614">Plasmid</keyword>
<dbReference type="InterPro" id="IPR005471">
    <property type="entry name" value="Tscrpt_reg_IclR_N"/>
</dbReference>
<evidence type="ECO:0000259" key="7">
    <source>
        <dbReference type="PROSITE" id="PS51077"/>
    </source>
</evidence>
<comment type="function">
    <text evidence="5">May be an activator protein for the gylABX operon.</text>
</comment>
<dbReference type="GO" id="GO:0006071">
    <property type="term" value="P:glycerol metabolic process"/>
    <property type="evidence" value="ECO:0007669"/>
    <property type="project" value="UniProtKB-KW"/>
</dbReference>
<gene>
    <name evidence="9" type="ORF">R1CP_36700</name>
</gene>
<feature type="domain" description="HTH iclR-type" evidence="7">
    <location>
        <begin position="42"/>
        <end position="102"/>
    </location>
</feature>
<dbReference type="GO" id="GO:0003700">
    <property type="term" value="F:DNA-binding transcription factor activity"/>
    <property type="evidence" value="ECO:0007669"/>
    <property type="project" value="TreeGrafter"/>
</dbReference>
<proteinExistence type="predicted"/>
<dbReference type="Pfam" id="PF09339">
    <property type="entry name" value="HTH_IclR"/>
    <property type="match status" value="1"/>
</dbReference>
<dbReference type="InterPro" id="IPR036390">
    <property type="entry name" value="WH_DNA-bd_sf"/>
</dbReference>
<dbReference type="EMBL" id="CP009112">
    <property type="protein sequence ID" value="ANS31946.1"/>
    <property type="molecule type" value="Genomic_DNA"/>
</dbReference>
<dbReference type="GO" id="GO:0045892">
    <property type="term" value="P:negative regulation of DNA-templated transcription"/>
    <property type="evidence" value="ECO:0007669"/>
    <property type="project" value="TreeGrafter"/>
</dbReference>
<evidence type="ECO:0000259" key="8">
    <source>
        <dbReference type="PROSITE" id="PS51078"/>
    </source>
</evidence>